<dbReference type="GO" id="GO:0006865">
    <property type="term" value="P:amino acid transport"/>
    <property type="evidence" value="ECO:0007669"/>
    <property type="project" value="InterPro"/>
</dbReference>
<feature type="transmembrane region" description="Helical" evidence="6">
    <location>
        <begin position="112"/>
        <end position="134"/>
    </location>
</feature>
<dbReference type="RefSeq" id="WP_166400026.1">
    <property type="nucleotide sequence ID" value="NZ_JAANAS010000041.1"/>
</dbReference>
<comment type="caution">
    <text evidence="7">The sequence shown here is derived from an EMBL/GenBank/DDBJ whole genome shotgun (WGS) entry which is preliminary data.</text>
</comment>
<dbReference type="AlphaFoldDB" id="A0A967E2H2"/>
<dbReference type="EMBL" id="JAANAS010000041">
    <property type="protein sequence ID" value="NGZ89764.1"/>
    <property type="molecule type" value="Genomic_DNA"/>
</dbReference>
<keyword evidence="2" id="KW-1003">Cell membrane</keyword>
<reference evidence="7" key="1">
    <citation type="submission" date="2020-03" db="EMBL/GenBank/DDBJ databases">
        <title>Psychroflexus Maritimus sp. nov., isolate from marine sediment.</title>
        <authorList>
            <person name="Zhong Y.-L."/>
        </authorList>
    </citation>
    <scope>NUCLEOTIDE SEQUENCE</scope>
    <source>
        <strain evidence="7">C1</strain>
    </source>
</reference>
<protein>
    <submittedName>
        <fullName evidence="7">LysE family transporter</fullName>
    </submittedName>
</protein>
<keyword evidence="8" id="KW-1185">Reference proteome</keyword>
<evidence type="ECO:0000256" key="5">
    <source>
        <dbReference type="ARBA" id="ARBA00023136"/>
    </source>
</evidence>
<comment type="subcellular location">
    <subcellularLocation>
        <location evidence="1">Cell membrane</location>
        <topology evidence="1">Multi-pass membrane protein</topology>
    </subcellularLocation>
</comment>
<evidence type="ECO:0000256" key="3">
    <source>
        <dbReference type="ARBA" id="ARBA00022692"/>
    </source>
</evidence>
<evidence type="ECO:0000256" key="4">
    <source>
        <dbReference type="ARBA" id="ARBA00022989"/>
    </source>
</evidence>
<sequence length="206" mass="22851">METLLLFITTFAAAFAGVFPPGLVNMSVVKMSLERTQKDGLLMAVGASVTVFFQALLGVVLARYIFKHPDAEGMLLRTGLVILAILFVFFLFQGNKNKNVKQIKSVSGWSFFKGLGVSAINLFPIPFFMVLSTLQKKLPGTSYTPIAIFVFSFAACLGTLLMLYLYIVSFAKLDEKLPKLKKYSNFVMAILMLILILVTSVRIYYG</sequence>
<proteinExistence type="predicted"/>
<evidence type="ECO:0000313" key="8">
    <source>
        <dbReference type="Proteomes" id="UP000643701"/>
    </source>
</evidence>
<organism evidence="7 8">
    <name type="scientific">Psychroflexus maritimus</name>
    <dbReference type="NCBI Taxonomy" id="2714865"/>
    <lineage>
        <taxon>Bacteria</taxon>
        <taxon>Pseudomonadati</taxon>
        <taxon>Bacteroidota</taxon>
        <taxon>Flavobacteriia</taxon>
        <taxon>Flavobacteriales</taxon>
        <taxon>Flavobacteriaceae</taxon>
        <taxon>Psychroflexus</taxon>
    </lineage>
</organism>
<feature type="transmembrane region" description="Helical" evidence="6">
    <location>
        <begin position="186"/>
        <end position="205"/>
    </location>
</feature>
<keyword evidence="4 6" id="KW-1133">Transmembrane helix</keyword>
<evidence type="ECO:0000256" key="6">
    <source>
        <dbReference type="SAM" id="Phobius"/>
    </source>
</evidence>
<dbReference type="InterPro" id="IPR001123">
    <property type="entry name" value="LeuE-type"/>
</dbReference>
<dbReference type="Proteomes" id="UP000643701">
    <property type="component" value="Unassembled WGS sequence"/>
</dbReference>
<name>A0A967E2H2_9FLAO</name>
<evidence type="ECO:0000313" key="7">
    <source>
        <dbReference type="EMBL" id="NGZ89764.1"/>
    </source>
</evidence>
<keyword evidence="3 6" id="KW-0812">Transmembrane</keyword>
<accession>A0A967E2H2</accession>
<keyword evidence="5 6" id="KW-0472">Membrane</keyword>
<feature type="transmembrane region" description="Helical" evidence="6">
    <location>
        <begin position="40"/>
        <end position="62"/>
    </location>
</feature>
<evidence type="ECO:0000256" key="2">
    <source>
        <dbReference type="ARBA" id="ARBA00022475"/>
    </source>
</evidence>
<dbReference type="GO" id="GO:0005886">
    <property type="term" value="C:plasma membrane"/>
    <property type="evidence" value="ECO:0007669"/>
    <property type="project" value="UniProtKB-SubCell"/>
</dbReference>
<evidence type="ECO:0000256" key="1">
    <source>
        <dbReference type="ARBA" id="ARBA00004651"/>
    </source>
</evidence>
<feature type="transmembrane region" description="Helical" evidence="6">
    <location>
        <begin position="74"/>
        <end position="92"/>
    </location>
</feature>
<dbReference type="Pfam" id="PF01810">
    <property type="entry name" value="LysE"/>
    <property type="match status" value="1"/>
</dbReference>
<feature type="transmembrane region" description="Helical" evidence="6">
    <location>
        <begin position="146"/>
        <end position="166"/>
    </location>
</feature>
<gene>
    <name evidence="7" type="ORF">G7034_05805</name>
</gene>